<accession>A0A1H0XZX6</accession>
<dbReference type="EMBL" id="FNLF01000001">
    <property type="protein sequence ID" value="SDQ08423.1"/>
    <property type="molecule type" value="Genomic_DNA"/>
</dbReference>
<keyword evidence="4" id="KW-1185">Reference proteome</keyword>
<feature type="transmembrane region" description="Helical" evidence="2">
    <location>
        <begin position="15"/>
        <end position="32"/>
    </location>
</feature>
<gene>
    <name evidence="3" type="ORF">SAMN04489765_0012</name>
</gene>
<feature type="region of interest" description="Disordered" evidence="1">
    <location>
        <begin position="303"/>
        <end position="376"/>
    </location>
</feature>
<feature type="compositionally biased region" description="Low complexity" evidence="1">
    <location>
        <begin position="341"/>
        <end position="357"/>
    </location>
</feature>
<dbReference type="OrthoDB" id="4774363at2"/>
<protein>
    <recommendedName>
        <fullName evidence="5">Capsular polysaccharide biosynthesis protein</fullName>
    </recommendedName>
</protein>
<name>A0A1H0XZX6_9ACTN</name>
<dbReference type="RefSeq" id="WP_068564747.1">
    <property type="nucleotide sequence ID" value="NZ_FNLF01000001.1"/>
</dbReference>
<evidence type="ECO:0000313" key="3">
    <source>
        <dbReference type="EMBL" id="SDQ08423.1"/>
    </source>
</evidence>
<keyword evidence="2" id="KW-1133">Transmembrane helix</keyword>
<dbReference type="Proteomes" id="UP000183053">
    <property type="component" value="Unassembled WGS sequence"/>
</dbReference>
<reference evidence="4" key="1">
    <citation type="submission" date="2016-10" db="EMBL/GenBank/DDBJ databases">
        <authorList>
            <person name="Varghese N."/>
            <person name="Submissions S."/>
        </authorList>
    </citation>
    <scope>NUCLEOTIDE SEQUENCE [LARGE SCALE GENOMIC DNA]</scope>
    <source>
        <strain evidence="4">DSM 44142</strain>
    </source>
</reference>
<organism evidence="3 4">
    <name type="scientific">Tsukamurella pulmonis</name>
    <dbReference type="NCBI Taxonomy" id="47312"/>
    <lineage>
        <taxon>Bacteria</taxon>
        <taxon>Bacillati</taxon>
        <taxon>Actinomycetota</taxon>
        <taxon>Actinomycetes</taxon>
        <taxon>Mycobacteriales</taxon>
        <taxon>Tsukamurellaceae</taxon>
        <taxon>Tsukamurella</taxon>
    </lineage>
</organism>
<feature type="compositionally biased region" description="Acidic residues" evidence="1">
    <location>
        <begin position="307"/>
        <end position="322"/>
    </location>
</feature>
<evidence type="ECO:0000256" key="1">
    <source>
        <dbReference type="SAM" id="MobiDB-lite"/>
    </source>
</evidence>
<dbReference type="STRING" id="47312.SAMN04489765_0012"/>
<sequence length="376" mass="37304">MNVAGFLRWALTKPAIILLVIVAGIAGGAIGWKSTTSHFESSAAVLVIPPGAGSVNAKDNPFTSLDYGAAQIAQVLTVVAQSPRGAAALEGAGASPDVTMIAAVGDGNPKQISPLITFTVSAPTAEQSKAGADALIAFWRAEFKKMQVDAGVVGNTFADLRVPVTPTTGMEVGGNPMRAALGLAMGAALATLVLCLIAAAGWETYRRNKGAAGSVSSPAADGPATPASTPVDAASAQPGIAATMPAAASGAAATSGVAVSPGAPVGALGADAAAAPSRVVPAAIPIRPPGDAARRAMTRWRDRVEEVSEDGEIPLPELDETSDASPATATATADATDDAQDASPAATTGTPATPAAAEAEDEDDDELEVRQVQSAR</sequence>
<feature type="region of interest" description="Disordered" evidence="1">
    <location>
        <begin position="210"/>
        <end position="233"/>
    </location>
</feature>
<dbReference type="AlphaFoldDB" id="A0A1H0XZX6"/>
<keyword evidence="2" id="KW-0812">Transmembrane</keyword>
<evidence type="ECO:0000256" key="2">
    <source>
        <dbReference type="SAM" id="Phobius"/>
    </source>
</evidence>
<keyword evidence="2" id="KW-0472">Membrane</keyword>
<evidence type="ECO:0008006" key="5">
    <source>
        <dbReference type="Google" id="ProtNLM"/>
    </source>
</evidence>
<proteinExistence type="predicted"/>
<evidence type="ECO:0000313" key="4">
    <source>
        <dbReference type="Proteomes" id="UP000183053"/>
    </source>
</evidence>
<feature type="compositionally biased region" description="Acidic residues" evidence="1">
    <location>
        <begin position="358"/>
        <end position="367"/>
    </location>
</feature>
<feature type="compositionally biased region" description="Low complexity" evidence="1">
    <location>
        <begin position="323"/>
        <end position="334"/>
    </location>
</feature>
<feature type="transmembrane region" description="Helical" evidence="2">
    <location>
        <begin position="180"/>
        <end position="202"/>
    </location>
</feature>